<evidence type="ECO:0000313" key="8">
    <source>
        <dbReference type="EMBL" id="AJR10509.1"/>
    </source>
</evidence>
<accession>A0A069ZZJ1</accession>
<evidence type="ECO:0000259" key="7">
    <source>
        <dbReference type="PROSITE" id="PS50035"/>
    </source>
</evidence>
<dbReference type="SMART" id="SM00155">
    <property type="entry name" value="PLDc"/>
    <property type="match status" value="2"/>
</dbReference>
<evidence type="ECO:0000313" key="9">
    <source>
        <dbReference type="Proteomes" id="UP000260363"/>
    </source>
</evidence>
<gene>
    <name evidence="8" type="ORF">BD36_02295</name>
</gene>
<evidence type="ECO:0000256" key="4">
    <source>
        <dbReference type="ARBA" id="ARBA00022801"/>
    </source>
</evidence>
<dbReference type="EMBL" id="CP007217">
    <property type="protein sequence ID" value="AJR10509.1"/>
    <property type="molecule type" value="Genomic_DNA"/>
</dbReference>
<dbReference type="GO" id="GO:0016042">
    <property type="term" value="P:lipid catabolic process"/>
    <property type="evidence" value="ECO:0007669"/>
    <property type="project" value="UniProtKB-KW"/>
</dbReference>
<evidence type="ECO:0000256" key="1">
    <source>
        <dbReference type="ARBA" id="ARBA00000798"/>
    </source>
</evidence>
<evidence type="ECO:0000256" key="2">
    <source>
        <dbReference type="ARBA" id="ARBA00008664"/>
    </source>
</evidence>
<dbReference type="GeneID" id="1245787"/>
<dbReference type="PROSITE" id="PS50035">
    <property type="entry name" value="PLD"/>
    <property type="match status" value="2"/>
</dbReference>
<name>A0A069ZZJ1_CHLMR</name>
<dbReference type="GO" id="GO:0016891">
    <property type="term" value="F:RNA endonuclease activity producing 5'-phosphomonoesters, hydrolytic mechanism"/>
    <property type="evidence" value="ECO:0007669"/>
    <property type="project" value="TreeGrafter"/>
</dbReference>
<dbReference type="RefSeq" id="WP_010230436.1">
    <property type="nucleotide sequence ID" value="NZ_CP007217.1"/>
</dbReference>
<dbReference type="STRING" id="83560.NC80_02145"/>
<dbReference type="KEGG" id="cmx:DNC_02165"/>
<evidence type="ECO:0000256" key="5">
    <source>
        <dbReference type="ARBA" id="ARBA00022963"/>
    </source>
</evidence>
<sequence>MTAPLITTTSPYLRLLQKRFLGGSRGLPYSLLFYETPAHRILTTSTPSQEGMTSTKKIQGLTQTRIQSLTLVPYSLPLSSDPVCFFSRHCRYNALEIIEHAILSATTSIVLNTFNLSSERLIQALVLKAQQGVSVTVQYHHMLSNTWFKLCKPNIEIIPLGSKRSLFHKKTLIIDKQRVITGTGNFTIASLHRDVNLMMRVNSPELADLMEKNQKGKVCVGEQTICYRPMNNRLDGNEGKILKEIQKASSSIQLGMCILTNESVIQAINEAAKRSVLVTIIIDPHKKAQTLEMLKSLNSQITLRIVTLPYWMHCKVCIIDHKTVIVGSSNWSIRGLNANKEEVLIINPLTESQKQDLNTWWHFLCENSTAITYEEAENADSSSSEQELS</sequence>
<dbReference type="Proteomes" id="UP000260363">
    <property type="component" value="Chromosome"/>
</dbReference>
<dbReference type="PANTHER" id="PTHR43856:SF1">
    <property type="entry name" value="MITOCHONDRIAL CARDIOLIPIN HYDROLASE"/>
    <property type="match status" value="1"/>
</dbReference>
<protein>
    <recommendedName>
        <fullName evidence="3">phospholipase D</fullName>
        <ecNumber evidence="3">3.1.4.4</ecNumber>
    </recommendedName>
</protein>
<feature type="domain" description="PLD phosphodiesterase" evidence="7">
    <location>
        <begin position="308"/>
        <end position="335"/>
    </location>
</feature>
<dbReference type="PANTHER" id="PTHR43856">
    <property type="entry name" value="CARDIOLIPIN HYDROLASE"/>
    <property type="match status" value="1"/>
</dbReference>
<dbReference type="InterPro" id="IPR051406">
    <property type="entry name" value="PLD_domain"/>
</dbReference>
<dbReference type="InterPro" id="IPR001736">
    <property type="entry name" value="PLipase_D/transphosphatidylase"/>
</dbReference>
<comment type="similarity">
    <text evidence="2">Belongs to the phospholipase D family.</text>
</comment>
<dbReference type="CDD" id="cd09116">
    <property type="entry name" value="PLDc_Nuc_like"/>
    <property type="match status" value="1"/>
</dbReference>
<dbReference type="Gene3D" id="3.30.870.10">
    <property type="entry name" value="Endonuclease Chain A"/>
    <property type="match status" value="2"/>
</dbReference>
<reference evidence="8 9" key="1">
    <citation type="submission" date="2014-02" db="EMBL/GenBank/DDBJ databases">
        <authorList>
            <person name="Chen C."/>
            <person name="Conrad T.A."/>
            <person name="Zhou Z."/>
            <person name="Lai Z."/>
            <person name="Zhong G."/>
        </authorList>
    </citation>
    <scope>NUCLEOTIDE SEQUENCE [LARGE SCALE GENOMIC DNA]</scope>
    <source>
        <strain evidence="8 9">Nigg3-28</strain>
    </source>
</reference>
<dbReference type="KEGG" id="cmm:NC80_02145"/>
<evidence type="ECO:0000256" key="6">
    <source>
        <dbReference type="ARBA" id="ARBA00023098"/>
    </source>
</evidence>
<dbReference type="SUPFAM" id="SSF56024">
    <property type="entry name" value="Phospholipase D/nuclease"/>
    <property type="match status" value="2"/>
</dbReference>
<dbReference type="PATRIC" id="fig|83560.10.peg.439"/>
<keyword evidence="5" id="KW-0442">Lipid degradation</keyword>
<comment type="catalytic activity">
    <reaction evidence="1">
        <text>a 1,2-diacyl-sn-glycero-3-phosphocholine + H2O = a 1,2-diacyl-sn-glycero-3-phosphate + choline + H(+)</text>
        <dbReference type="Rhea" id="RHEA:14445"/>
        <dbReference type="ChEBI" id="CHEBI:15354"/>
        <dbReference type="ChEBI" id="CHEBI:15377"/>
        <dbReference type="ChEBI" id="CHEBI:15378"/>
        <dbReference type="ChEBI" id="CHEBI:57643"/>
        <dbReference type="ChEBI" id="CHEBI:58608"/>
        <dbReference type="EC" id="3.1.4.4"/>
    </reaction>
</comment>
<keyword evidence="6" id="KW-0443">Lipid metabolism</keyword>
<dbReference type="InterPro" id="IPR025202">
    <property type="entry name" value="PLD-like_dom"/>
</dbReference>
<dbReference type="OMA" id="TIQLEMY"/>
<feature type="domain" description="PLD phosphodiesterase" evidence="7">
    <location>
        <begin position="163"/>
        <end position="190"/>
    </location>
</feature>
<dbReference type="Pfam" id="PF13091">
    <property type="entry name" value="PLDc_2"/>
    <property type="match status" value="2"/>
</dbReference>
<dbReference type="GO" id="GO:0006793">
    <property type="term" value="P:phosphorus metabolic process"/>
    <property type="evidence" value="ECO:0007669"/>
    <property type="project" value="UniProtKB-ARBA"/>
</dbReference>
<dbReference type="KEGG" id="cmg:NC81_02160"/>
<evidence type="ECO:0000256" key="3">
    <source>
        <dbReference type="ARBA" id="ARBA00012027"/>
    </source>
</evidence>
<dbReference type="EC" id="3.1.4.4" evidence="3"/>
<dbReference type="GO" id="GO:0004630">
    <property type="term" value="F:phospholipase D activity"/>
    <property type="evidence" value="ECO:0007669"/>
    <property type="project" value="UniProtKB-EC"/>
</dbReference>
<dbReference type="AlphaFoldDB" id="A0A069ZZJ1"/>
<proteinExistence type="inferred from homology"/>
<keyword evidence="4" id="KW-0378">Hydrolase</keyword>
<organism evidence="8 9">
    <name type="scientific">Chlamydia muridarum</name>
    <dbReference type="NCBI Taxonomy" id="83560"/>
    <lineage>
        <taxon>Bacteria</taxon>
        <taxon>Pseudomonadati</taxon>
        <taxon>Chlamydiota</taxon>
        <taxon>Chlamydiia</taxon>
        <taxon>Chlamydiales</taxon>
        <taxon>Chlamydiaceae</taxon>
        <taxon>Chlamydia/Chlamydophila group</taxon>
        <taxon>Chlamydia</taxon>
    </lineage>
</organism>